<feature type="domain" description="Protein-glutamine gamma-glutamyltransferase-like C-terminal" evidence="2">
    <location>
        <begin position="138"/>
        <end position="207"/>
    </location>
</feature>
<protein>
    <recommendedName>
        <fullName evidence="2">Protein-glutamine gamma-glutamyltransferase-like C-terminal domain-containing protein</fullName>
    </recommendedName>
</protein>
<keyword evidence="1" id="KW-1133">Transmembrane helix</keyword>
<accession>A0ABX0TBR1</accession>
<dbReference type="Proteomes" id="UP000802392">
    <property type="component" value="Unassembled WGS sequence"/>
</dbReference>
<organism evidence="3 4">
    <name type="scientific">Paenarthrobacter ilicis</name>
    <dbReference type="NCBI Taxonomy" id="43665"/>
    <lineage>
        <taxon>Bacteria</taxon>
        <taxon>Bacillati</taxon>
        <taxon>Actinomycetota</taxon>
        <taxon>Actinomycetes</taxon>
        <taxon>Micrococcales</taxon>
        <taxon>Micrococcaceae</taxon>
        <taxon>Paenarthrobacter</taxon>
    </lineage>
</organism>
<feature type="transmembrane region" description="Helical" evidence="1">
    <location>
        <begin position="71"/>
        <end position="91"/>
    </location>
</feature>
<dbReference type="InterPro" id="IPR025403">
    <property type="entry name" value="TgpA-like_C"/>
</dbReference>
<comment type="caution">
    <text evidence="3">The sequence shown here is derived from an EMBL/GenBank/DDBJ whole genome shotgun (WGS) entry which is preliminary data.</text>
</comment>
<evidence type="ECO:0000259" key="2">
    <source>
        <dbReference type="Pfam" id="PF13559"/>
    </source>
</evidence>
<keyword evidence="1" id="KW-0812">Transmembrane</keyword>
<keyword evidence="1" id="KW-0472">Membrane</keyword>
<gene>
    <name evidence="3" type="ORF">FHR86_000252</name>
</gene>
<evidence type="ECO:0000256" key="1">
    <source>
        <dbReference type="SAM" id="Phobius"/>
    </source>
</evidence>
<evidence type="ECO:0000313" key="3">
    <source>
        <dbReference type="EMBL" id="NII99953.1"/>
    </source>
</evidence>
<keyword evidence="4" id="KW-1185">Reference proteome</keyword>
<dbReference type="Pfam" id="PF13559">
    <property type="entry name" value="DUF4129"/>
    <property type="match status" value="1"/>
</dbReference>
<name>A0ABX0TBR1_9MICC</name>
<evidence type="ECO:0000313" key="4">
    <source>
        <dbReference type="Proteomes" id="UP000802392"/>
    </source>
</evidence>
<sequence>MMLAGVGSLLLAAAEPPVVPDRDEARRWAAEELANPRYPDAQPGWIDQLWRDFLDWLGSFEGDGTGTGPNLGIPLMVVLGIVLIVVAIVVVRPRLNARRTRESTDIFDADGSLDAAGYRKRAATAADDGDWPAAVVDLFRAVVRAAEERDVIDARPGRTADEAASQLGEVFAAARHQLGLAARLFDAVRYGKESAAPSDYESLRQLDASLAAMKPDFAADRSAGFAVPR</sequence>
<dbReference type="RefSeq" id="WP_167263158.1">
    <property type="nucleotide sequence ID" value="NZ_CAUQVH010000035.1"/>
</dbReference>
<proteinExistence type="predicted"/>
<reference evidence="3 4" key="1">
    <citation type="submission" date="2020-03" db="EMBL/GenBank/DDBJ databases">
        <title>Genomic Encyclopedia of Type Strains, Phase III (KMG-III): the genomes of soil and plant-associated and newly described type strains.</title>
        <authorList>
            <person name="Whitman W."/>
        </authorList>
    </citation>
    <scope>NUCLEOTIDE SEQUENCE [LARGE SCALE GENOMIC DNA]</scope>
    <source>
        <strain evidence="3 4">CECT 4207</strain>
    </source>
</reference>
<dbReference type="EMBL" id="JAAOZD010000001">
    <property type="protein sequence ID" value="NII99953.1"/>
    <property type="molecule type" value="Genomic_DNA"/>
</dbReference>